<organism evidence="1 2">
    <name type="scientific">Camellia sinensis</name>
    <name type="common">Tea plant</name>
    <name type="synonym">Thea sinensis</name>
    <dbReference type="NCBI Taxonomy" id="4442"/>
    <lineage>
        <taxon>Eukaryota</taxon>
        <taxon>Viridiplantae</taxon>
        <taxon>Streptophyta</taxon>
        <taxon>Embryophyta</taxon>
        <taxon>Tracheophyta</taxon>
        <taxon>Spermatophyta</taxon>
        <taxon>Magnoliopsida</taxon>
        <taxon>eudicotyledons</taxon>
        <taxon>Gunneridae</taxon>
        <taxon>Pentapetalae</taxon>
        <taxon>asterids</taxon>
        <taxon>Ericales</taxon>
        <taxon>Theaceae</taxon>
        <taxon>Camellia</taxon>
    </lineage>
</organism>
<proteinExistence type="predicted"/>
<evidence type="ECO:0000313" key="2">
    <source>
        <dbReference type="Proteomes" id="UP000593564"/>
    </source>
</evidence>
<gene>
    <name evidence="1" type="ORF">HYC85_002775</name>
</gene>
<dbReference type="PANTHER" id="PTHR36030">
    <property type="entry name" value="CALMODULIN-BINDING DOMAIN-CONTAINING PROTEIN"/>
    <property type="match status" value="1"/>
</dbReference>
<dbReference type="EMBL" id="JACBKZ010000001">
    <property type="protein sequence ID" value="KAF5961566.1"/>
    <property type="molecule type" value="Genomic_DNA"/>
</dbReference>
<dbReference type="AlphaFoldDB" id="A0A7J7IAL4"/>
<evidence type="ECO:0000313" key="1">
    <source>
        <dbReference type="EMBL" id="KAF5961566.1"/>
    </source>
</evidence>
<accession>A0A7J7IAL4</accession>
<dbReference type="Proteomes" id="UP000593564">
    <property type="component" value="Unassembled WGS sequence"/>
</dbReference>
<reference evidence="2" key="1">
    <citation type="journal article" date="2020" name="Nat. Commun.">
        <title>Genome assembly of wild tea tree DASZ reveals pedigree and selection history of tea varieties.</title>
        <authorList>
            <person name="Zhang W."/>
            <person name="Zhang Y."/>
            <person name="Qiu H."/>
            <person name="Guo Y."/>
            <person name="Wan H."/>
            <person name="Zhang X."/>
            <person name="Scossa F."/>
            <person name="Alseekh S."/>
            <person name="Zhang Q."/>
            <person name="Wang P."/>
            <person name="Xu L."/>
            <person name="Schmidt M.H."/>
            <person name="Jia X."/>
            <person name="Li D."/>
            <person name="Zhu A."/>
            <person name="Guo F."/>
            <person name="Chen W."/>
            <person name="Ni D."/>
            <person name="Usadel B."/>
            <person name="Fernie A.R."/>
            <person name="Wen W."/>
        </authorList>
    </citation>
    <scope>NUCLEOTIDE SEQUENCE [LARGE SCALE GENOMIC DNA]</scope>
    <source>
        <strain evidence="2">cv. G240</strain>
    </source>
</reference>
<protein>
    <submittedName>
        <fullName evidence="1">Uncharacterized protein</fullName>
    </submittedName>
</protein>
<comment type="caution">
    <text evidence="1">The sequence shown here is derived from an EMBL/GenBank/DDBJ whole genome shotgun (WGS) entry which is preliminary data.</text>
</comment>
<reference evidence="1 2" key="2">
    <citation type="submission" date="2020-07" db="EMBL/GenBank/DDBJ databases">
        <title>Genome assembly of wild tea tree DASZ reveals pedigree and selection history of tea varieties.</title>
        <authorList>
            <person name="Zhang W."/>
        </authorList>
    </citation>
    <scope>NUCLEOTIDE SEQUENCE [LARGE SCALE GENOMIC DNA]</scope>
    <source>
        <strain evidence="2">cv. G240</strain>
        <tissue evidence="1">Leaf</tissue>
    </source>
</reference>
<sequence>METNRKREGLLKRKLMMSFYRAAKPASSTVQYNSKVKPIPSASSAGSVGIIVSHNHVTPQSNQKVSFVPPENHRDQSYTKFENFYSVVEDEGVDMKAATYISYVQERFRLE</sequence>
<dbReference type="PANTHER" id="PTHR36030:SF1">
    <property type="entry name" value="CALMODULIN-BINDING DOMAIN-CONTAINING PROTEIN"/>
    <property type="match status" value="1"/>
</dbReference>
<name>A0A7J7IAL4_CAMSI</name>
<keyword evidence="2" id="KW-1185">Reference proteome</keyword>